<accession>A0A7S3E4F9</accession>
<evidence type="ECO:0000313" key="4">
    <source>
        <dbReference type="EMBL" id="CAE0022451.1"/>
    </source>
</evidence>
<evidence type="ECO:0000256" key="2">
    <source>
        <dbReference type="SAM" id="MobiDB-lite"/>
    </source>
</evidence>
<evidence type="ECO:0000256" key="1">
    <source>
        <dbReference type="ARBA" id="ARBA00007535"/>
    </source>
</evidence>
<name>A0A7S3E4F9_9CHLO</name>
<keyword evidence="3" id="KW-0472">Membrane</keyword>
<feature type="transmembrane region" description="Helical" evidence="3">
    <location>
        <begin position="281"/>
        <end position="304"/>
    </location>
</feature>
<feature type="region of interest" description="Disordered" evidence="2">
    <location>
        <begin position="141"/>
        <end position="182"/>
    </location>
</feature>
<dbReference type="Pfam" id="PF22099">
    <property type="entry name" value="MRS2-like"/>
    <property type="match status" value="1"/>
</dbReference>
<dbReference type="InterPro" id="IPR039204">
    <property type="entry name" value="MRS2-like"/>
</dbReference>
<proteinExistence type="inferred from homology"/>
<evidence type="ECO:0008006" key="6">
    <source>
        <dbReference type="Google" id="ProtNLM"/>
    </source>
</evidence>
<dbReference type="GO" id="GO:0015095">
    <property type="term" value="F:magnesium ion transmembrane transporter activity"/>
    <property type="evidence" value="ECO:0007669"/>
    <property type="project" value="UniProtKB-ARBA"/>
</dbReference>
<gene>
    <name evidence="4" type="ORF">CLAU1311_LOCUS5943</name>
    <name evidence="5" type="ORF">CLAU1311_LOCUS5951</name>
</gene>
<dbReference type="PANTHER" id="PTHR13890:SF31">
    <property type="entry name" value="MAGNESIUM TRANSPORTER MRS2-2-RELATED"/>
    <property type="match status" value="1"/>
</dbReference>
<dbReference type="Gene3D" id="1.20.58.340">
    <property type="entry name" value="Magnesium transport protein CorA, transmembrane region"/>
    <property type="match status" value="1"/>
</dbReference>
<dbReference type="EMBL" id="HBHU01009118">
    <property type="protein sequence ID" value="CAE0022451.1"/>
    <property type="molecule type" value="Transcribed_RNA"/>
</dbReference>
<comment type="similarity">
    <text evidence="1">Belongs to the CorA metal ion transporter (MIT) (TC 1.A.35.5) family.</text>
</comment>
<feature type="transmembrane region" description="Helical" evidence="3">
    <location>
        <begin position="249"/>
        <end position="269"/>
    </location>
</feature>
<reference evidence="5" key="1">
    <citation type="submission" date="2021-01" db="EMBL/GenBank/DDBJ databases">
        <authorList>
            <person name="Corre E."/>
            <person name="Pelletier E."/>
            <person name="Niang G."/>
            <person name="Scheremetjew M."/>
            <person name="Finn R."/>
            <person name="Kale V."/>
            <person name="Holt S."/>
            <person name="Cochrane G."/>
            <person name="Meng A."/>
            <person name="Brown T."/>
            <person name="Cohen L."/>
        </authorList>
    </citation>
    <scope>NUCLEOTIDE SEQUENCE</scope>
    <source>
        <strain evidence="5">RCC856</strain>
    </source>
</reference>
<evidence type="ECO:0000256" key="3">
    <source>
        <dbReference type="SAM" id="Phobius"/>
    </source>
</evidence>
<protein>
    <recommendedName>
        <fullName evidence="6">Magnesium transporter</fullName>
    </recommendedName>
</protein>
<dbReference type="EMBL" id="HBHU01009129">
    <property type="protein sequence ID" value="CAE0022468.1"/>
    <property type="molecule type" value="Transcribed_RNA"/>
</dbReference>
<sequence>MREKDRSSLAANGGDSSGNSFHSANGEAKDEEEEELLPFELRVFEVVLGRVVADFKDKIVELDEQCHPALEALTRRADKVTLDHVRQLKNRHSSLTKSVEAVVEELERIMDDDDDMKKMVLGDEDELATFFSPFGSRMGSVHSPLPSRDMEHHHQHHSKGSNKANRSKSIEMGHSESSPNMHRSASFAMSAHDDDRDLMMVENLLEFYFAILDHAFDCLKTLEEIIDNTEEMIDIELDTARNRLIKLEILLTGCTFTFTIYAVVAGVLGENLVLPDFMVDQFWIVNLVTMTFCCIVMFGLWMWCKYEGLM</sequence>
<keyword evidence="3" id="KW-0812">Transmembrane</keyword>
<keyword evidence="3" id="KW-1133">Transmembrane helix</keyword>
<dbReference type="PANTHER" id="PTHR13890">
    <property type="entry name" value="RNA SPLICING PROTEIN MRS2, MITOCHONDRIAL"/>
    <property type="match status" value="1"/>
</dbReference>
<evidence type="ECO:0000313" key="5">
    <source>
        <dbReference type="EMBL" id="CAE0022468.1"/>
    </source>
</evidence>
<dbReference type="AlphaFoldDB" id="A0A7S3E4F9"/>
<feature type="region of interest" description="Disordered" evidence="2">
    <location>
        <begin position="1"/>
        <end position="32"/>
    </location>
</feature>
<organism evidence="5">
    <name type="scientific">Chloropicon laureae</name>
    <dbReference type="NCBI Taxonomy" id="464258"/>
    <lineage>
        <taxon>Eukaryota</taxon>
        <taxon>Viridiplantae</taxon>
        <taxon>Chlorophyta</taxon>
        <taxon>Chloropicophyceae</taxon>
        <taxon>Chloropicales</taxon>
        <taxon>Chloropicaceae</taxon>
        <taxon>Chloropicon</taxon>
    </lineage>
</organism>